<dbReference type="Proteomes" id="UP000050761">
    <property type="component" value="Unassembled WGS sequence"/>
</dbReference>
<accession>A0A3P8C449</accession>
<name>A0A183FNQ7_HELPZ</name>
<keyword evidence="2" id="KW-1185">Reference proteome</keyword>
<organism evidence="2 3">
    <name type="scientific">Heligmosomoides polygyrus</name>
    <name type="common">Parasitic roundworm</name>
    <dbReference type="NCBI Taxonomy" id="6339"/>
    <lineage>
        <taxon>Eukaryota</taxon>
        <taxon>Metazoa</taxon>
        <taxon>Ecdysozoa</taxon>
        <taxon>Nematoda</taxon>
        <taxon>Chromadorea</taxon>
        <taxon>Rhabditida</taxon>
        <taxon>Rhabditina</taxon>
        <taxon>Rhabditomorpha</taxon>
        <taxon>Strongyloidea</taxon>
        <taxon>Heligmosomidae</taxon>
        <taxon>Heligmosomoides</taxon>
    </lineage>
</organism>
<dbReference type="AlphaFoldDB" id="A0A183FNQ7"/>
<dbReference type="EMBL" id="UZAH01026362">
    <property type="protein sequence ID" value="VDO79495.1"/>
    <property type="molecule type" value="Genomic_DNA"/>
</dbReference>
<reference evidence="1 2" key="1">
    <citation type="submission" date="2018-11" db="EMBL/GenBank/DDBJ databases">
        <authorList>
            <consortium name="Pathogen Informatics"/>
        </authorList>
    </citation>
    <scope>NUCLEOTIDE SEQUENCE [LARGE SCALE GENOMIC DNA]</scope>
</reference>
<sequence length="84" mass="9428">MNRNQGAGAKSTTGYTAKMFTPKREVTVESWNVRTAYQVGQKEIIARELVRYKVNIAALSELRLTGSVRMKIPVPDRDAQVMLS</sequence>
<dbReference type="OrthoDB" id="425681at2759"/>
<evidence type="ECO:0000313" key="1">
    <source>
        <dbReference type="EMBL" id="VDO79495.1"/>
    </source>
</evidence>
<accession>A0A183FNQ7</accession>
<dbReference type="WBParaSite" id="HPBE_0000916301-mRNA-1">
    <property type="protein sequence ID" value="HPBE_0000916301-mRNA-1"/>
    <property type="gene ID" value="HPBE_0000916301"/>
</dbReference>
<gene>
    <name evidence="1" type="ORF">HPBE_LOCUS9164</name>
</gene>
<protein>
    <submittedName>
        <fullName evidence="3">Reverse transcriptase domain-containing protein</fullName>
    </submittedName>
</protein>
<evidence type="ECO:0000313" key="3">
    <source>
        <dbReference type="WBParaSite" id="HPBE_0000916301-mRNA-1"/>
    </source>
</evidence>
<evidence type="ECO:0000313" key="2">
    <source>
        <dbReference type="Proteomes" id="UP000050761"/>
    </source>
</evidence>
<proteinExistence type="predicted"/>
<reference evidence="3" key="2">
    <citation type="submission" date="2019-09" db="UniProtKB">
        <authorList>
            <consortium name="WormBaseParasite"/>
        </authorList>
    </citation>
    <scope>IDENTIFICATION</scope>
</reference>